<name>K0S4F7_THAOC</name>
<feature type="compositionally biased region" description="Gly residues" evidence="1">
    <location>
        <begin position="215"/>
        <end position="224"/>
    </location>
</feature>
<reference evidence="2 3" key="1">
    <citation type="journal article" date="2012" name="Genome Biol.">
        <title>Genome and low-iron response of an oceanic diatom adapted to chronic iron limitation.</title>
        <authorList>
            <person name="Lommer M."/>
            <person name="Specht M."/>
            <person name="Roy A.S."/>
            <person name="Kraemer L."/>
            <person name="Andreson R."/>
            <person name="Gutowska M.A."/>
            <person name="Wolf J."/>
            <person name="Bergner S.V."/>
            <person name="Schilhabel M.B."/>
            <person name="Klostermeier U.C."/>
            <person name="Beiko R.G."/>
            <person name="Rosenstiel P."/>
            <person name="Hippler M."/>
            <person name="Laroche J."/>
        </authorList>
    </citation>
    <scope>NUCLEOTIDE SEQUENCE [LARGE SCALE GENOMIC DNA]</scope>
    <source>
        <strain evidence="2 3">CCMP1005</strain>
    </source>
</reference>
<gene>
    <name evidence="2" type="ORF">THAOC_18553</name>
</gene>
<feature type="compositionally biased region" description="Low complexity" evidence="1">
    <location>
        <begin position="171"/>
        <end position="186"/>
    </location>
</feature>
<evidence type="ECO:0000256" key="1">
    <source>
        <dbReference type="SAM" id="MobiDB-lite"/>
    </source>
</evidence>
<evidence type="ECO:0000313" key="2">
    <source>
        <dbReference type="EMBL" id="EJK61018.1"/>
    </source>
</evidence>
<feature type="compositionally biased region" description="Basic and acidic residues" evidence="1">
    <location>
        <begin position="45"/>
        <end position="58"/>
    </location>
</feature>
<sequence length="224" mass="23510">MMLVTEFPPPPLLLPPRVEVGAAGPEAQAPRDTPQGVPRRGQARRGAEAEGPRGERADQAGVRGGRGGRRRGRRRRRAGRRAGSAAPGRGRRRLDRPRRRGRACGGGLRGDRRGPDPHGRGGVPRPRGRAGERQASEPVRAPEVPRPRQEVGEGPGRRQEGEGRAVPQHLPDAAGVQQVQGAPGQGDTHRGPGGAARGEDEGAGFSEEADRRGGRGAGETAGVP</sequence>
<protein>
    <submittedName>
        <fullName evidence="2">Uncharacterized protein</fullName>
    </submittedName>
</protein>
<evidence type="ECO:0000313" key="3">
    <source>
        <dbReference type="Proteomes" id="UP000266841"/>
    </source>
</evidence>
<organism evidence="2 3">
    <name type="scientific">Thalassiosira oceanica</name>
    <name type="common">Marine diatom</name>
    <dbReference type="NCBI Taxonomy" id="159749"/>
    <lineage>
        <taxon>Eukaryota</taxon>
        <taxon>Sar</taxon>
        <taxon>Stramenopiles</taxon>
        <taxon>Ochrophyta</taxon>
        <taxon>Bacillariophyta</taxon>
        <taxon>Coscinodiscophyceae</taxon>
        <taxon>Thalassiosirophycidae</taxon>
        <taxon>Thalassiosirales</taxon>
        <taxon>Thalassiosiraceae</taxon>
        <taxon>Thalassiosira</taxon>
    </lineage>
</organism>
<dbReference type="EMBL" id="AGNL01020482">
    <property type="protein sequence ID" value="EJK61018.1"/>
    <property type="molecule type" value="Genomic_DNA"/>
</dbReference>
<accession>K0S4F7</accession>
<keyword evidence="3" id="KW-1185">Reference proteome</keyword>
<dbReference type="Proteomes" id="UP000266841">
    <property type="component" value="Unassembled WGS sequence"/>
</dbReference>
<feature type="compositionally biased region" description="Basic residues" evidence="1">
    <location>
        <begin position="89"/>
        <end position="102"/>
    </location>
</feature>
<dbReference type="AlphaFoldDB" id="K0S4F7"/>
<feature type="compositionally biased region" description="Basic and acidic residues" evidence="1">
    <location>
        <begin position="109"/>
        <end position="119"/>
    </location>
</feature>
<feature type="compositionally biased region" description="Basic and acidic residues" evidence="1">
    <location>
        <begin position="143"/>
        <end position="163"/>
    </location>
</feature>
<feature type="region of interest" description="Disordered" evidence="1">
    <location>
        <begin position="1"/>
        <end position="224"/>
    </location>
</feature>
<feature type="compositionally biased region" description="Basic residues" evidence="1">
    <location>
        <begin position="66"/>
        <end position="80"/>
    </location>
</feature>
<feature type="non-terminal residue" evidence="2">
    <location>
        <position position="224"/>
    </location>
</feature>
<proteinExistence type="predicted"/>
<comment type="caution">
    <text evidence="2">The sequence shown here is derived from an EMBL/GenBank/DDBJ whole genome shotgun (WGS) entry which is preliminary data.</text>
</comment>